<comment type="caution">
    <text evidence="3">The sequence shown here is derived from an EMBL/GenBank/DDBJ whole genome shotgun (WGS) entry which is preliminary data.</text>
</comment>
<dbReference type="Gene3D" id="1.20.1280.50">
    <property type="match status" value="1"/>
</dbReference>
<dbReference type="KEGG" id="more:E1B28_007071"/>
<sequence length="392" mass="44268">MSSPQIGDNTSPTSFVNPEPLPDRFSAVQGLFRQTVSSFQRQTLSQCLVDAEGDLKTYQAEINRLKARMIALEMRRDRLDETITNYRSLLSPICRMPIEILGHIFSFCCETNHISDLDSAIVIVFSAVCGHWRGIVLATPRLWSSMTLNLQEAECIEDEDYTCRLMNLFMARSRKELLDLEFYGVEAEAFEHFEAGFHCLLEHSNRWRSVAFPGDDPCWLNQPTSPFRHLEGRCLPNLEHLFLNFCTDSGVSDDDGDRMASDLALFSKSPKLNSIHIRGGTLPSGCRFPWAQIQSLRLSDYEDSNLGHMMTLCRNVRRLELERVDTDPDDLESPTDLNTTLEKLQSVSVRDSEGDALMAHCCSGTSLSRLYRPSIFAVAVFGSGHPGTQVPW</sequence>
<dbReference type="InterPro" id="IPR032675">
    <property type="entry name" value="LRR_dom_sf"/>
</dbReference>
<evidence type="ECO:0000313" key="3">
    <source>
        <dbReference type="EMBL" id="KAG7093390.1"/>
    </source>
</evidence>
<feature type="coiled-coil region" evidence="1">
    <location>
        <begin position="48"/>
        <end position="82"/>
    </location>
</feature>
<keyword evidence="4" id="KW-1185">Reference proteome</keyword>
<reference evidence="3" key="1">
    <citation type="journal article" date="2021" name="Genome Biol. Evol.">
        <title>The assembled and annotated genome of the fairy-ring fungus Marasmius oreades.</title>
        <authorList>
            <person name="Hiltunen M."/>
            <person name="Ament-Velasquez S.L."/>
            <person name="Johannesson H."/>
        </authorList>
    </citation>
    <scope>NUCLEOTIDE SEQUENCE</scope>
    <source>
        <strain evidence="3">03SP1</strain>
    </source>
</reference>
<feature type="compositionally biased region" description="Polar residues" evidence="2">
    <location>
        <begin position="1"/>
        <end position="16"/>
    </location>
</feature>
<gene>
    <name evidence="3" type="ORF">E1B28_007071</name>
</gene>
<organism evidence="3 4">
    <name type="scientific">Marasmius oreades</name>
    <name type="common">fairy-ring Marasmius</name>
    <dbReference type="NCBI Taxonomy" id="181124"/>
    <lineage>
        <taxon>Eukaryota</taxon>
        <taxon>Fungi</taxon>
        <taxon>Dikarya</taxon>
        <taxon>Basidiomycota</taxon>
        <taxon>Agaricomycotina</taxon>
        <taxon>Agaricomycetes</taxon>
        <taxon>Agaricomycetidae</taxon>
        <taxon>Agaricales</taxon>
        <taxon>Marasmiineae</taxon>
        <taxon>Marasmiaceae</taxon>
        <taxon>Marasmius</taxon>
    </lineage>
</organism>
<dbReference type="Proteomes" id="UP001049176">
    <property type="component" value="Chromosome 4"/>
</dbReference>
<protein>
    <recommendedName>
        <fullName evidence="5">F-box domain-containing protein</fullName>
    </recommendedName>
</protein>
<dbReference type="GeneID" id="66076147"/>
<dbReference type="SUPFAM" id="SSF52047">
    <property type="entry name" value="RNI-like"/>
    <property type="match status" value="1"/>
</dbReference>
<proteinExistence type="predicted"/>
<evidence type="ECO:0000256" key="1">
    <source>
        <dbReference type="SAM" id="Coils"/>
    </source>
</evidence>
<name>A0A9P7S157_9AGAR</name>
<dbReference type="EMBL" id="CM032184">
    <property type="protein sequence ID" value="KAG7093390.1"/>
    <property type="molecule type" value="Genomic_DNA"/>
</dbReference>
<keyword evidence="1" id="KW-0175">Coiled coil</keyword>
<evidence type="ECO:0000313" key="4">
    <source>
        <dbReference type="Proteomes" id="UP001049176"/>
    </source>
</evidence>
<dbReference type="OrthoDB" id="3068232at2759"/>
<accession>A0A9P7S157</accession>
<dbReference type="SUPFAM" id="SSF81383">
    <property type="entry name" value="F-box domain"/>
    <property type="match status" value="1"/>
</dbReference>
<dbReference type="RefSeq" id="XP_043009860.1">
    <property type="nucleotide sequence ID" value="XM_043151780.1"/>
</dbReference>
<evidence type="ECO:0008006" key="5">
    <source>
        <dbReference type="Google" id="ProtNLM"/>
    </source>
</evidence>
<feature type="region of interest" description="Disordered" evidence="2">
    <location>
        <begin position="1"/>
        <end position="20"/>
    </location>
</feature>
<dbReference type="Gene3D" id="3.80.10.10">
    <property type="entry name" value="Ribonuclease Inhibitor"/>
    <property type="match status" value="1"/>
</dbReference>
<dbReference type="AlphaFoldDB" id="A0A9P7S157"/>
<evidence type="ECO:0000256" key="2">
    <source>
        <dbReference type="SAM" id="MobiDB-lite"/>
    </source>
</evidence>
<dbReference type="InterPro" id="IPR036047">
    <property type="entry name" value="F-box-like_dom_sf"/>
</dbReference>